<dbReference type="PRINTS" id="PR00452">
    <property type="entry name" value="SH3DOMAIN"/>
</dbReference>
<evidence type="ECO:0000256" key="3">
    <source>
        <dbReference type="SAM" id="MobiDB-lite"/>
    </source>
</evidence>
<dbReference type="STRING" id="653667.S9X8U0"/>
<feature type="region of interest" description="Disordered" evidence="3">
    <location>
        <begin position="44"/>
        <end position="141"/>
    </location>
</feature>
<organism evidence="5 6">
    <name type="scientific">Schizosaccharomyces cryophilus (strain OY26 / ATCC MYA-4695 / CBS 11777 / NBRC 106824 / NRRL Y48691)</name>
    <name type="common">Fission yeast</name>
    <dbReference type="NCBI Taxonomy" id="653667"/>
    <lineage>
        <taxon>Eukaryota</taxon>
        <taxon>Fungi</taxon>
        <taxon>Dikarya</taxon>
        <taxon>Ascomycota</taxon>
        <taxon>Taphrinomycotina</taxon>
        <taxon>Schizosaccharomycetes</taxon>
        <taxon>Schizosaccharomycetales</taxon>
        <taxon>Schizosaccharomycetaceae</taxon>
        <taxon>Schizosaccharomyces</taxon>
    </lineage>
</organism>
<gene>
    <name evidence="5" type="ORF">SPOG_03169</name>
</gene>
<dbReference type="PROSITE" id="PS50002">
    <property type="entry name" value="SH3"/>
    <property type="match status" value="1"/>
</dbReference>
<dbReference type="InterPro" id="IPR050670">
    <property type="entry name" value="STAM"/>
</dbReference>
<sequence length="292" mass="30668">MIGRNPENYLNHVIRNVYNDFQLLIDEGLLDTDALLWLQQKLPPRGVAPNAGPSMESGKADIQASSDSVSEPKTSSVASKVATLSLNQSDQKSPMVPSSSNVPHQGNPSTSGKASSSVDTDSGHPGGEPPMPPPPSYPHAVENSPAERVVALYNFPGPDAGDLPFRVGDIILVKDHINNDWWRGSLHGREGIFPSNYVSVLDDAATKPPSIPPVQYISPGSSSSTPIYPPPNAYPGPGYAVQQPPAQQPVIVAQGSSPKKHNGLKKLGSNVGNAFVFGAGATAGADLVNSIF</sequence>
<dbReference type="EMBL" id="KE546988">
    <property type="protein sequence ID" value="EPY53597.1"/>
    <property type="molecule type" value="Genomic_DNA"/>
</dbReference>
<evidence type="ECO:0000313" key="5">
    <source>
        <dbReference type="EMBL" id="EPY53597.1"/>
    </source>
</evidence>
<keyword evidence="1 2" id="KW-0728">SH3 domain</keyword>
<dbReference type="RefSeq" id="XP_013021281.1">
    <property type="nucleotide sequence ID" value="XM_013165827.1"/>
</dbReference>
<dbReference type="PANTHER" id="PTHR45929:SF7">
    <property type="entry name" value="LAS SEVENTEEN-BINDING PROTEIN 1"/>
    <property type="match status" value="1"/>
</dbReference>
<feature type="compositionally biased region" description="Pro residues" evidence="3">
    <location>
        <begin position="127"/>
        <end position="137"/>
    </location>
</feature>
<evidence type="ECO:0000256" key="1">
    <source>
        <dbReference type="ARBA" id="ARBA00022443"/>
    </source>
</evidence>
<evidence type="ECO:0000259" key="4">
    <source>
        <dbReference type="PROSITE" id="PS50002"/>
    </source>
</evidence>
<dbReference type="PANTHER" id="PTHR45929">
    <property type="entry name" value="JAK PATHWAY SIGNAL TRANSDUCTION ADAPTOR MOLECULE"/>
    <property type="match status" value="1"/>
</dbReference>
<accession>S9X8U0</accession>
<evidence type="ECO:0000313" key="6">
    <source>
        <dbReference type="Proteomes" id="UP000015464"/>
    </source>
</evidence>
<protein>
    <submittedName>
        <fullName evidence="5">Wiskott-Aldrich syndrome binding protein Lsb1</fullName>
    </submittedName>
</protein>
<proteinExistence type="predicted"/>
<reference evidence="5 6" key="1">
    <citation type="journal article" date="2011" name="Science">
        <title>Comparative functional genomics of the fission yeasts.</title>
        <authorList>
            <person name="Rhind N."/>
            <person name="Chen Z."/>
            <person name="Yassour M."/>
            <person name="Thompson D.A."/>
            <person name="Haas B.J."/>
            <person name="Habib N."/>
            <person name="Wapinski I."/>
            <person name="Roy S."/>
            <person name="Lin M.F."/>
            <person name="Heiman D.I."/>
            <person name="Young S.K."/>
            <person name="Furuya K."/>
            <person name="Guo Y."/>
            <person name="Pidoux A."/>
            <person name="Chen H.M."/>
            <person name="Robbertse B."/>
            <person name="Goldberg J.M."/>
            <person name="Aoki K."/>
            <person name="Bayne E.H."/>
            <person name="Berlin A.M."/>
            <person name="Desjardins C.A."/>
            <person name="Dobbs E."/>
            <person name="Dukaj L."/>
            <person name="Fan L."/>
            <person name="FitzGerald M.G."/>
            <person name="French C."/>
            <person name="Gujja S."/>
            <person name="Hansen K."/>
            <person name="Keifenheim D."/>
            <person name="Levin J.Z."/>
            <person name="Mosher R.A."/>
            <person name="Mueller C.A."/>
            <person name="Pfiffner J."/>
            <person name="Priest M."/>
            <person name="Russ C."/>
            <person name="Smialowska A."/>
            <person name="Swoboda P."/>
            <person name="Sykes S.M."/>
            <person name="Vaughn M."/>
            <person name="Vengrova S."/>
            <person name="Yoder R."/>
            <person name="Zeng Q."/>
            <person name="Allshire R."/>
            <person name="Baulcombe D."/>
            <person name="Birren B.W."/>
            <person name="Brown W."/>
            <person name="Ekwall K."/>
            <person name="Kellis M."/>
            <person name="Leatherwood J."/>
            <person name="Levin H."/>
            <person name="Margalit H."/>
            <person name="Martienssen R."/>
            <person name="Nieduszynski C.A."/>
            <person name="Spatafora J.W."/>
            <person name="Friedman N."/>
            <person name="Dalgaard J.Z."/>
            <person name="Baumann P."/>
            <person name="Niki H."/>
            <person name="Regev A."/>
            <person name="Nusbaum C."/>
        </authorList>
    </citation>
    <scope>NUCLEOTIDE SEQUENCE [LARGE SCALE GENOMIC DNA]</scope>
    <source>
        <strain evidence="6">OY26 / ATCC MYA-4695 / CBS 11777 / NBRC 106824 / NRRL Y48691</strain>
    </source>
</reference>
<dbReference type="OrthoDB" id="5400652at2759"/>
<dbReference type="OMA" id="DHINNDW"/>
<dbReference type="SMART" id="SM00326">
    <property type="entry name" value="SH3"/>
    <property type="match status" value="1"/>
</dbReference>
<dbReference type="CDD" id="cd00174">
    <property type="entry name" value="SH3"/>
    <property type="match status" value="1"/>
</dbReference>
<feature type="compositionally biased region" description="Polar residues" evidence="3">
    <location>
        <begin position="63"/>
        <end position="120"/>
    </location>
</feature>
<dbReference type="AlphaFoldDB" id="S9X8U0"/>
<name>S9X8U0_SCHCR</name>
<dbReference type="Proteomes" id="UP000015464">
    <property type="component" value="Unassembled WGS sequence"/>
</dbReference>
<keyword evidence="6" id="KW-1185">Reference proteome</keyword>
<dbReference type="SUPFAM" id="SSF50044">
    <property type="entry name" value="SH3-domain"/>
    <property type="match status" value="1"/>
</dbReference>
<dbReference type="PRINTS" id="PR00499">
    <property type="entry name" value="P67PHOX"/>
</dbReference>
<dbReference type="InterPro" id="IPR001452">
    <property type="entry name" value="SH3_domain"/>
</dbReference>
<dbReference type="InterPro" id="IPR036028">
    <property type="entry name" value="SH3-like_dom_sf"/>
</dbReference>
<dbReference type="Pfam" id="PF00018">
    <property type="entry name" value="SH3_1"/>
    <property type="match status" value="1"/>
</dbReference>
<dbReference type="HOGENOM" id="CLU_940602_0_0_1"/>
<dbReference type="GeneID" id="25037487"/>
<dbReference type="Gene3D" id="2.30.30.40">
    <property type="entry name" value="SH3 Domains"/>
    <property type="match status" value="1"/>
</dbReference>
<evidence type="ECO:0000256" key="2">
    <source>
        <dbReference type="PROSITE-ProRule" id="PRU00192"/>
    </source>
</evidence>
<feature type="domain" description="SH3" evidence="4">
    <location>
        <begin position="144"/>
        <end position="203"/>
    </location>
</feature>
<dbReference type="eggNOG" id="KOG3601">
    <property type="taxonomic scope" value="Eukaryota"/>
</dbReference>